<dbReference type="Gene3D" id="2.60.40.10">
    <property type="entry name" value="Immunoglobulins"/>
    <property type="match status" value="1"/>
</dbReference>
<organism evidence="3 4">
    <name type="scientific">Opisthorchis viverrini</name>
    <name type="common">Southeast Asian liver fluke</name>
    <dbReference type="NCBI Taxonomy" id="6198"/>
    <lineage>
        <taxon>Eukaryota</taxon>
        <taxon>Metazoa</taxon>
        <taxon>Spiralia</taxon>
        <taxon>Lophotrochozoa</taxon>
        <taxon>Platyhelminthes</taxon>
        <taxon>Trematoda</taxon>
        <taxon>Digenea</taxon>
        <taxon>Opisthorchiida</taxon>
        <taxon>Opisthorchiata</taxon>
        <taxon>Opisthorchiidae</taxon>
        <taxon>Opisthorchis</taxon>
    </lineage>
</organism>
<evidence type="ECO:0000256" key="1">
    <source>
        <dbReference type="SAM" id="MobiDB-lite"/>
    </source>
</evidence>
<dbReference type="EMBL" id="KL596837">
    <property type="protein sequence ID" value="KER23754.1"/>
    <property type="molecule type" value="Genomic_DNA"/>
</dbReference>
<evidence type="ECO:0000259" key="2">
    <source>
        <dbReference type="PROSITE" id="PS50853"/>
    </source>
</evidence>
<feature type="compositionally biased region" description="Polar residues" evidence="1">
    <location>
        <begin position="164"/>
        <end position="175"/>
    </location>
</feature>
<evidence type="ECO:0000313" key="4">
    <source>
        <dbReference type="Proteomes" id="UP000054324"/>
    </source>
</evidence>
<dbReference type="AlphaFoldDB" id="A0A075A8G1"/>
<dbReference type="InterPro" id="IPR013783">
    <property type="entry name" value="Ig-like_fold"/>
</dbReference>
<feature type="region of interest" description="Disordered" evidence="1">
    <location>
        <begin position="135"/>
        <end position="202"/>
    </location>
</feature>
<dbReference type="InterPro" id="IPR003961">
    <property type="entry name" value="FN3_dom"/>
</dbReference>
<dbReference type="PROSITE" id="PS50853">
    <property type="entry name" value="FN3"/>
    <property type="match status" value="1"/>
</dbReference>
<gene>
    <name evidence="3" type="ORF">T265_08442</name>
</gene>
<accession>A0A075A8G1</accession>
<dbReference type="CTD" id="20322621"/>
<dbReference type="CDD" id="cd00063">
    <property type="entry name" value="FN3"/>
    <property type="match status" value="1"/>
</dbReference>
<dbReference type="OrthoDB" id="10454577at2759"/>
<sequence length="472" mass="52428">MSGCIHTDGRHCAIRLAKRMGETHKLQVNRCLFIRRAPTNLRITTTPDGSVVMVSWDYDHECAVAEFTVTVYDPNNVIVNTLETSEQEIRLHDLPKGVALTVGVQGHNAIGSGPEVIGKQTIILTDLEALRAVSGRVSRDQPQSGPALTPMGRVERSPPDSPRPIQTNDRLNSCDSPGAGVCLQRRSETSGESDLGGNFPEPPSNVALQIDRCKGVVTVSWTHSNATSFTVNFYSELEITMEKSTQRKTMTFVNLPRDLPLRIGVVANNEYGTSLEAPSAEFYILSWVRTYRIIEKYNHLQINLVFTRDSTESLVYDILQLNVLHTSRLMLQLARYSGYRSMFSQTTHKVAVEEFSATLLRSLQVNMLQFLEFYGVSISFVVTPLSSERPSSCSGVIISSSSAVHIQWPCRDSDPGHLTCEASVQPLLRQRTLDKYEFPRLNRRTCSHLSDVTGVPDSSNDDPVTVLVVTVD</sequence>
<name>A0A075A8G1_OPIVI</name>
<dbReference type="InterPro" id="IPR036116">
    <property type="entry name" value="FN3_sf"/>
</dbReference>
<dbReference type="Proteomes" id="UP000054324">
    <property type="component" value="Unassembled WGS sequence"/>
</dbReference>
<dbReference type="RefSeq" id="XP_009172507.1">
    <property type="nucleotide sequence ID" value="XM_009174243.1"/>
</dbReference>
<keyword evidence="4" id="KW-1185">Reference proteome</keyword>
<dbReference type="KEGG" id="ovi:T265_08442"/>
<dbReference type="GeneID" id="20322621"/>
<evidence type="ECO:0000313" key="3">
    <source>
        <dbReference type="EMBL" id="KER23754.1"/>
    </source>
</evidence>
<dbReference type="SUPFAM" id="SSF49265">
    <property type="entry name" value="Fibronectin type III"/>
    <property type="match status" value="1"/>
</dbReference>
<dbReference type="SMART" id="SM00060">
    <property type="entry name" value="FN3"/>
    <property type="match status" value="2"/>
</dbReference>
<feature type="domain" description="Fibronectin type-III" evidence="2">
    <location>
        <begin position="37"/>
        <end position="128"/>
    </location>
</feature>
<protein>
    <recommendedName>
        <fullName evidence="2">Fibronectin type-III domain-containing protein</fullName>
    </recommendedName>
</protein>
<dbReference type="Pfam" id="PF00041">
    <property type="entry name" value="fn3"/>
    <property type="match status" value="1"/>
</dbReference>
<proteinExistence type="predicted"/>
<reference evidence="3 4" key="1">
    <citation type="submission" date="2013-11" db="EMBL/GenBank/DDBJ databases">
        <title>Opisthorchis viverrini - life in the bile duct.</title>
        <authorList>
            <person name="Young N.D."/>
            <person name="Nagarajan N."/>
            <person name="Lin S.J."/>
            <person name="Korhonen P.K."/>
            <person name="Jex A.R."/>
            <person name="Hall R.S."/>
            <person name="Safavi-Hemami H."/>
            <person name="Kaewkong W."/>
            <person name="Bertrand D."/>
            <person name="Gao S."/>
            <person name="Seet Q."/>
            <person name="Wongkham S."/>
            <person name="Teh B.T."/>
            <person name="Wongkham C."/>
            <person name="Intapan P.M."/>
            <person name="Maleewong W."/>
            <person name="Yang X."/>
            <person name="Hu M."/>
            <person name="Wang Z."/>
            <person name="Hofmann A."/>
            <person name="Sternberg P.W."/>
            <person name="Tan P."/>
            <person name="Wang J."/>
            <person name="Gasser R.B."/>
        </authorList>
    </citation>
    <scope>NUCLEOTIDE SEQUENCE [LARGE SCALE GENOMIC DNA]</scope>
</reference>